<dbReference type="SUPFAM" id="SSF69318">
    <property type="entry name" value="Integrin alpha N-terminal domain"/>
    <property type="match status" value="1"/>
</dbReference>
<dbReference type="Pfam" id="PF20806">
    <property type="entry name" value="Integrin_A_Ig_3"/>
    <property type="match status" value="1"/>
</dbReference>
<dbReference type="SMART" id="SM00327">
    <property type="entry name" value="VWA"/>
    <property type="match status" value="1"/>
</dbReference>
<evidence type="ECO:0000256" key="10">
    <source>
        <dbReference type="ARBA" id="ARBA00023037"/>
    </source>
</evidence>
<dbReference type="InterPro" id="IPR048286">
    <property type="entry name" value="Integrin_alpha_Ig-like_3"/>
</dbReference>
<keyword evidence="13 16" id="KW-0675">Receptor</keyword>
<dbReference type="Pfam" id="PF20805">
    <property type="entry name" value="Integrin_A_Ig_2"/>
    <property type="match status" value="1"/>
</dbReference>
<feature type="repeat" description="FG-GAP" evidence="15">
    <location>
        <begin position="622"/>
        <end position="682"/>
    </location>
</feature>
<feature type="repeat" description="FG-GAP" evidence="15">
    <location>
        <begin position="560"/>
        <end position="618"/>
    </location>
</feature>
<dbReference type="Gene3D" id="2.60.40.1530">
    <property type="entry name" value="ntegrin, alpha v. Chain A, domain 4"/>
    <property type="match status" value="1"/>
</dbReference>
<dbReference type="CDD" id="cd01469">
    <property type="entry name" value="vWA_integrins_alpha_subunit"/>
    <property type="match status" value="1"/>
</dbReference>
<dbReference type="GO" id="GO:0008305">
    <property type="term" value="C:integrin complex"/>
    <property type="evidence" value="ECO:0007669"/>
    <property type="project" value="InterPro"/>
</dbReference>
<keyword evidence="19" id="KW-1185">Reference proteome</keyword>
<evidence type="ECO:0000256" key="5">
    <source>
        <dbReference type="ARBA" id="ARBA00022729"/>
    </source>
</evidence>
<keyword evidence="11 16" id="KW-0472">Membrane</keyword>
<evidence type="ECO:0000256" key="1">
    <source>
        <dbReference type="ARBA" id="ARBA00004479"/>
    </source>
</evidence>
<dbReference type="SMART" id="SM00191">
    <property type="entry name" value="Int_alpha"/>
    <property type="match status" value="5"/>
</dbReference>
<dbReference type="SUPFAM" id="SSF69179">
    <property type="entry name" value="Integrin domains"/>
    <property type="match status" value="3"/>
</dbReference>
<comment type="caution">
    <text evidence="18">The sequence shown here is derived from an EMBL/GenBank/DDBJ whole genome shotgun (WGS) entry which is preliminary data.</text>
</comment>
<evidence type="ECO:0000256" key="16">
    <source>
        <dbReference type="RuleBase" id="RU003762"/>
    </source>
</evidence>
<evidence type="ECO:0000256" key="4">
    <source>
        <dbReference type="ARBA" id="ARBA00022723"/>
    </source>
</evidence>
<name>A0AAD8CFQ7_ACIOX</name>
<evidence type="ECO:0000256" key="11">
    <source>
        <dbReference type="ARBA" id="ARBA00023136"/>
    </source>
</evidence>
<dbReference type="InterPro" id="IPR032695">
    <property type="entry name" value="Integrin_dom_sf"/>
</dbReference>
<evidence type="ECO:0000256" key="12">
    <source>
        <dbReference type="ARBA" id="ARBA00023157"/>
    </source>
</evidence>
<dbReference type="AlphaFoldDB" id="A0AAD8CFQ7"/>
<keyword evidence="12" id="KW-1015">Disulfide bond</keyword>
<evidence type="ECO:0000256" key="7">
    <source>
        <dbReference type="ARBA" id="ARBA00022837"/>
    </source>
</evidence>
<dbReference type="InterPro" id="IPR013649">
    <property type="entry name" value="Integrin_alpha_Ig-like_1"/>
</dbReference>
<evidence type="ECO:0000256" key="8">
    <source>
        <dbReference type="ARBA" id="ARBA00022889"/>
    </source>
</evidence>
<keyword evidence="8 16" id="KW-0130">Cell adhesion</keyword>
<comment type="subcellular location">
    <subcellularLocation>
        <location evidence="1 16">Membrane</location>
        <topology evidence="1 16">Single-pass type I membrane protein</topology>
    </subcellularLocation>
</comment>
<dbReference type="GO" id="GO:0033627">
    <property type="term" value="P:cell adhesion mediated by integrin"/>
    <property type="evidence" value="ECO:0007669"/>
    <property type="project" value="TreeGrafter"/>
</dbReference>
<dbReference type="GO" id="GO:0009897">
    <property type="term" value="C:external side of plasma membrane"/>
    <property type="evidence" value="ECO:0007669"/>
    <property type="project" value="TreeGrafter"/>
</dbReference>
<evidence type="ECO:0000256" key="13">
    <source>
        <dbReference type="ARBA" id="ARBA00023170"/>
    </source>
</evidence>
<dbReference type="InterPro" id="IPR013517">
    <property type="entry name" value="FG-GAP"/>
</dbReference>
<keyword evidence="3 16" id="KW-0812">Transmembrane</keyword>
<dbReference type="PROSITE" id="PS51470">
    <property type="entry name" value="FG_GAP"/>
    <property type="match status" value="4"/>
</dbReference>
<dbReference type="Gene3D" id="2.60.40.1510">
    <property type="entry name" value="ntegrin, alpha v. Chain A, domain 3"/>
    <property type="match status" value="1"/>
</dbReference>
<dbReference type="Gene3D" id="2.130.10.130">
    <property type="entry name" value="Integrin alpha, N-terminal"/>
    <property type="match status" value="1"/>
</dbReference>
<dbReference type="FunFam" id="3.40.50.410:FF:000012">
    <property type="entry name" value="Integrin, alpha 10"/>
    <property type="match status" value="1"/>
</dbReference>
<dbReference type="PRINTS" id="PR01185">
    <property type="entry name" value="INTEGRINA"/>
</dbReference>
<evidence type="ECO:0000313" key="18">
    <source>
        <dbReference type="EMBL" id="KAK1142006.1"/>
    </source>
</evidence>
<dbReference type="InterPro" id="IPR002035">
    <property type="entry name" value="VWF_A"/>
</dbReference>
<dbReference type="Pfam" id="PF08441">
    <property type="entry name" value="Integrin_A_Ig_1"/>
    <property type="match status" value="1"/>
</dbReference>
<dbReference type="Proteomes" id="UP001230051">
    <property type="component" value="Unassembled WGS sequence"/>
</dbReference>
<dbReference type="InterPro" id="IPR036465">
    <property type="entry name" value="vWFA_dom_sf"/>
</dbReference>
<evidence type="ECO:0000256" key="14">
    <source>
        <dbReference type="ARBA" id="ARBA00023180"/>
    </source>
</evidence>
<dbReference type="Pfam" id="PF01839">
    <property type="entry name" value="FG-GAP"/>
    <property type="match status" value="2"/>
</dbReference>
<dbReference type="InterPro" id="IPR048285">
    <property type="entry name" value="Integrin_alpha_Ig-like_2"/>
</dbReference>
<comment type="similarity">
    <text evidence="2 16">Belongs to the integrin alpha chain family.</text>
</comment>
<dbReference type="PRINTS" id="PR00453">
    <property type="entry name" value="VWFADOMAIN"/>
</dbReference>
<feature type="repeat" description="FG-GAP" evidence="15">
    <location>
        <begin position="479"/>
        <end position="541"/>
    </location>
</feature>
<proteinExistence type="inferred from homology"/>
<evidence type="ECO:0000259" key="17">
    <source>
        <dbReference type="PROSITE" id="PS50234"/>
    </source>
</evidence>
<organism evidence="18 19">
    <name type="scientific">Acipenser oxyrinchus oxyrinchus</name>
    <dbReference type="NCBI Taxonomy" id="40147"/>
    <lineage>
        <taxon>Eukaryota</taxon>
        <taxon>Metazoa</taxon>
        <taxon>Chordata</taxon>
        <taxon>Craniata</taxon>
        <taxon>Vertebrata</taxon>
        <taxon>Euteleostomi</taxon>
        <taxon>Actinopterygii</taxon>
        <taxon>Chondrostei</taxon>
        <taxon>Acipenseriformes</taxon>
        <taxon>Acipenseridae</taxon>
        <taxon>Acipenser</taxon>
    </lineage>
</organism>
<dbReference type="InterPro" id="IPR013519">
    <property type="entry name" value="Int_alpha_beta-p"/>
</dbReference>
<evidence type="ECO:0000256" key="6">
    <source>
        <dbReference type="ARBA" id="ARBA00022737"/>
    </source>
</evidence>
<feature type="transmembrane region" description="Helical" evidence="16">
    <location>
        <begin position="1148"/>
        <end position="1173"/>
    </location>
</feature>
<dbReference type="EMBL" id="JAGXEW010000289">
    <property type="protein sequence ID" value="KAK1142006.1"/>
    <property type="molecule type" value="Genomic_DNA"/>
</dbReference>
<gene>
    <name evidence="18" type="primary">ITGA1</name>
    <name evidence="18" type="ORF">AOXY_G37022</name>
</gene>
<dbReference type="InterPro" id="IPR018184">
    <property type="entry name" value="Integrin_alpha_C_CS"/>
</dbReference>
<evidence type="ECO:0000256" key="3">
    <source>
        <dbReference type="ARBA" id="ARBA00022692"/>
    </source>
</evidence>
<keyword evidence="6" id="KW-0677">Repeat</keyword>
<accession>A0AAD8CFQ7</accession>
<dbReference type="GO" id="GO:0005178">
    <property type="term" value="F:integrin binding"/>
    <property type="evidence" value="ECO:0007669"/>
    <property type="project" value="TreeGrafter"/>
</dbReference>
<reference evidence="18" key="1">
    <citation type="submission" date="2022-02" db="EMBL/GenBank/DDBJ databases">
        <title>Atlantic sturgeon de novo genome assembly.</title>
        <authorList>
            <person name="Stock M."/>
            <person name="Klopp C."/>
            <person name="Guiguen Y."/>
            <person name="Cabau C."/>
            <person name="Parinello H."/>
            <person name="Santidrian Yebra-Pimentel E."/>
            <person name="Kuhl H."/>
            <person name="Dirks R.P."/>
            <person name="Guessner J."/>
            <person name="Wuertz S."/>
            <person name="Du K."/>
            <person name="Schartl M."/>
        </authorList>
    </citation>
    <scope>NUCLEOTIDE SEQUENCE</scope>
    <source>
        <strain evidence="18">STURGEONOMICS-FGT-2020</strain>
        <tissue evidence="18">Whole blood</tissue>
    </source>
</reference>
<evidence type="ECO:0000313" key="19">
    <source>
        <dbReference type="Proteomes" id="UP001230051"/>
    </source>
</evidence>
<dbReference type="GO" id="GO:0007160">
    <property type="term" value="P:cell-matrix adhesion"/>
    <property type="evidence" value="ECO:0007669"/>
    <property type="project" value="TreeGrafter"/>
</dbReference>
<dbReference type="PANTHER" id="PTHR23220:SF22">
    <property type="entry name" value="INTEGRIN ALPHA-1"/>
    <property type="match status" value="1"/>
</dbReference>
<dbReference type="GO" id="GO:0007229">
    <property type="term" value="P:integrin-mediated signaling pathway"/>
    <property type="evidence" value="ECO:0007669"/>
    <property type="project" value="UniProtKB-KW"/>
</dbReference>
<keyword evidence="14" id="KW-0325">Glycoprotein</keyword>
<dbReference type="InterPro" id="IPR000413">
    <property type="entry name" value="Integrin_alpha"/>
</dbReference>
<dbReference type="InterPro" id="IPR028994">
    <property type="entry name" value="Integrin_alpha_N"/>
</dbReference>
<keyword evidence="9 16" id="KW-1133">Transmembrane helix</keyword>
<protein>
    <submittedName>
        <fullName evidence="18">Integrin alpha-1-like</fullName>
    </submittedName>
</protein>
<keyword evidence="5" id="KW-0732">Signal</keyword>
<dbReference type="Gene3D" id="2.60.40.1460">
    <property type="entry name" value="Integrin domains. Chain A, domain 2"/>
    <property type="match status" value="1"/>
</dbReference>
<keyword evidence="4" id="KW-0479">Metal-binding</keyword>
<feature type="domain" description="VWFA" evidence="17">
    <location>
        <begin position="176"/>
        <end position="359"/>
    </location>
</feature>
<dbReference type="GO" id="GO:0046872">
    <property type="term" value="F:metal ion binding"/>
    <property type="evidence" value="ECO:0007669"/>
    <property type="project" value="UniProtKB-KW"/>
</dbReference>
<sequence length="1191" mass="132039">MGPVLMELSMFLRVEHVSICMLQVLFQLALSFNVDEKNAMTFSGSVEDMFGYSVQQFENEEGKWVLIGSPLVGQPVKRTGDVYKCPVGKGRQSGCIKLELPENTTIPNIIEVKENMTLGTTLVTNPNGGFLACGPLYAYRCGSLHYTTGICSNVSSTFTVLNSIAPTVQECKTQLDIVIVLDGSNSIYPWNSVIKFLVKLLKSINIGPNQSQVGIVQYGKDVGHVFNLSQFNNTADIVAAANRIPQRGGDNTMTALGIDTARTEAFTEARGARRGVKKVMVIVTDGESHDSFRLGKVIEDCEEEGIQRFSIAVLGSYNRQNQSISKFIEEIKSIASKPTEKHFFNVSDEVALVSIADALGERIFALEATSDRLAASFEMEMSQAGFSAHSSKEGIMLGAVGAYDWNGTVVMQNGADFLVPNRSAFHNPFVDKYEALAGYVGYDVQSASVEDGVLYIAGAPRYNHTGRVLIYTLNGTDIKIIQILNGEQIGSYFGSVLTTVDVDRDSVTDILLVGAPMFMGPEREEQGQVNVYTLNKNTFEYQMSLKPMKQTCCTLHSTSSCTTLNKNEPCGSRFGTSIAAVTDLNLDGFNDVAIGAPFEDDHRGAVYIYHGAGKTIRKEYVQRIASGGDGEKLKFFGQSIHGVLDLNGDGITDVTIGGLGGASLFWSRDVAEVRVNMTLDPKQINIQYKHCEAKGKPTVCVKTTICFNYNLKSDQASKAAIGIDYNLTIDFQRLISRGFFQNTTERKLQKNITIMDPFCTEHTFNMLDKPDFKDSVKVMLEFRLSDEEKGPVLDSQLPTSITESIPFTMNCGKDEKCITNLHLHSEADIKGDRSSPFIIKPGWEKFSVAVTIRNNKDSAYNTRILISYSRNIHYVRTEPREKDCESNHNITCAVGYPFLSKGDMDSFNIIFQFNISYFLENITIHLYATSDSEEPDATLYDNFNTIMIPVKYEADVRFSSSIREYHSVIKEEESIPSVLNTTELIGDEVNISYVIEREAHRPMPPLTLEILFPYQSPRKNTLLYLTAVNTSMNVKCKAHHLVNPFNISPAKPYVLSPLKETLNSYVVGCNTSRCESLLCGIDPSQTTQVNITLRVWRAAFRKADFSSLNLLVRAMLKITDPSSVILLNTDSEARLVTVKVSKESPSGIPLWIIILISVLIGLLILALVIFGLWKGGFFKRPLKEATKEETW</sequence>
<evidence type="ECO:0000256" key="9">
    <source>
        <dbReference type="ARBA" id="ARBA00022989"/>
    </source>
</evidence>
<keyword evidence="7" id="KW-0106">Calcium</keyword>
<dbReference type="Gene3D" id="1.20.5.930">
    <property type="entry name" value="Bicelle-embedded integrin alpha(iib) transmembrane segment"/>
    <property type="match status" value="1"/>
</dbReference>
<dbReference type="SUPFAM" id="SSF53300">
    <property type="entry name" value="vWA-like"/>
    <property type="match status" value="1"/>
</dbReference>
<keyword evidence="10 16" id="KW-0401">Integrin</keyword>
<dbReference type="Gene3D" id="3.40.50.410">
    <property type="entry name" value="von Willebrand factor, type A domain"/>
    <property type="match status" value="1"/>
</dbReference>
<dbReference type="GO" id="GO:0098609">
    <property type="term" value="P:cell-cell adhesion"/>
    <property type="evidence" value="ECO:0007669"/>
    <property type="project" value="TreeGrafter"/>
</dbReference>
<evidence type="ECO:0000256" key="2">
    <source>
        <dbReference type="ARBA" id="ARBA00008054"/>
    </source>
</evidence>
<evidence type="ECO:0000256" key="15">
    <source>
        <dbReference type="PROSITE-ProRule" id="PRU00803"/>
    </source>
</evidence>
<feature type="repeat" description="FG-GAP" evidence="15">
    <location>
        <begin position="36"/>
        <end position="94"/>
    </location>
</feature>
<dbReference type="PANTHER" id="PTHR23220">
    <property type="entry name" value="INTEGRIN ALPHA"/>
    <property type="match status" value="1"/>
</dbReference>
<dbReference type="PROSITE" id="PS50234">
    <property type="entry name" value="VWFA"/>
    <property type="match status" value="1"/>
</dbReference>
<dbReference type="PROSITE" id="PS00242">
    <property type="entry name" value="INTEGRIN_ALPHA"/>
    <property type="match status" value="1"/>
</dbReference>
<dbReference type="Pfam" id="PF00092">
    <property type="entry name" value="VWA"/>
    <property type="match status" value="1"/>
</dbReference>